<proteinExistence type="predicted"/>
<evidence type="ECO:0000313" key="2">
    <source>
        <dbReference type="EMBL" id="CAJ1961601.1"/>
    </source>
</evidence>
<sequence length="113" mass="13395">MSPAVGNMELEKKRSAIRTQLHRLRDRQFGDECREFIRAIRYLRLRNDELRTLDFLARLQTALQRVSNEGSISEIHRMAMIAVQQRRRQRRRRRAPASTGVLGSKNRKRSPPR</sequence>
<feature type="compositionally biased region" description="Basic residues" evidence="1">
    <location>
        <begin position="85"/>
        <end position="95"/>
    </location>
</feature>
<evidence type="ECO:0000256" key="1">
    <source>
        <dbReference type="SAM" id="MobiDB-lite"/>
    </source>
</evidence>
<comment type="caution">
    <text evidence="2">The sequence shown here is derived from an EMBL/GenBank/DDBJ whole genome shotgun (WGS) entry which is preliminary data.</text>
</comment>
<reference evidence="2" key="1">
    <citation type="submission" date="2023-08" db="EMBL/GenBank/DDBJ databases">
        <authorList>
            <person name="Audoor S."/>
            <person name="Bilcke G."/>
        </authorList>
    </citation>
    <scope>NUCLEOTIDE SEQUENCE</scope>
</reference>
<dbReference type="Proteomes" id="UP001295423">
    <property type="component" value="Unassembled WGS sequence"/>
</dbReference>
<name>A0AAD2G3L3_9STRA</name>
<accession>A0AAD2G3L3</accession>
<keyword evidence="3" id="KW-1185">Reference proteome</keyword>
<organism evidence="2 3">
    <name type="scientific">Cylindrotheca closterium</name>
    <dbReference type="NCBI Taxonomy" id="2856"/>
    <lineage>
        <taxon>Eukaryota</taxon>
        <taxon>Sar</taxon>
        <taxon>Stramenopiles</taxon>
        <taxon>Ochrophyta</taxon>
        <taxon>Bacillariophyta</taxon>
        <taxon>Bacillariophyceae</taxon>
        <taxon>Bacillariophycidae</taxon>
        <taxon>Bacillariales</taxon>
        <taxon>Bacillariaceae</taxon>
        <taxon>Cylindrotheca</taxon>
    </lineage>
</organism>
<gene>
    <name evidence="2" type="ORF">CYCCA115_LOCUS19278</name>
</gene>
<dbReference type="EMBL" id="CAKOGP040002091">
    <property type="protein sequence ID" value="CAJ1961601.1"/>
    <property type="molecule type" value="Genomic_DNA"/>
</dbReference>
<protein>
    <submittedName>
        <fullName evidence="2">Uncharacterized protein</fullName>
    </submittedName>
</protein>
<evidence type="ECO:0000313" key="3">
    <source>
        <dbReference type="Proteomes" id="UP001295423"/>
    </source>
</evidence>
<feature type="region of interest" description="Disordered" evidence="1">
    <location>
        <begin position="84"/>
        <end position="113"/>
    </location>
</feature>
<dbReference type="AlphaFoldDB" id="A0AAD2G3L3"/>